<sequence length="73" mass="8085">MLPTDIARVSEALRGIKWFYRQLLSARGLGLCAEPLTPAERRLVPELLNGDSEESHRRPLGLTPATLHGALRP</sequence>
<reference evidence="2" key="1">
    <citation type="submission" date="2009-10" db="EMBL/GenBank/DDBJ databases">
        <title>Diversity of trophic interactions inside an arsenic-rich microbial ecosystem.</title>
        <authorList>
            <person name="Bertin P.N."/>
            <person name="Heinrich-Salmeron A."/>
            <person name="Pelletier E."/>
            <person name="Goulhen-Chollet F."/>
            <person name="Arsene-Ploetze F."/>
            <person name="Gallien S."/>
            <person name="Calteau A."/>
            <person name="Vallenet D."/>
            <person name="Casiot C."/>
            <person name="Chane-Woon-Ming B."/>
            <person name="Giloteaux L."/>
            <person name="Barakat M."/>
            <person name="Bonnefoy V."/>
            <person name="Bruneel O."/>
            <person name="Chandler M."/>
            <person name="Cleiss J."/>
            <person name="Duran R."/>
            <person name="Elbaz-Poulichet F."/>
            <person name="Fonknechten N."/>
            <person name="Lauga B."/>
            <person name="Mornico D."/>
            <person name="Ortet P."/>
            <person name="Schaeffer C."/>
            <person name="Siguier P."/>
            <person name="Alexander Thil Smith A."/>
            <person name="Van Dorsselaer A."/>
            <person name="Weissenbach J."/>
            <person name="Medigue C."/>
            <person name="Le Paslier D."/>
        </authorList>
    </citation>
    <scope>NUCLEOTIDE SEQUENCE</scope>
</reference>
<evidence type="ECO:0000256" key="1">
    <source>
        <dbReference type="SAM" id="MobiDB-lite"/>
    </source>
</evidence>
<dbReference type="AlphaFoldDB" id="E6PMF9"/>
<protein>
    <submittedName>
        <fullName evidence="2">Transcriptional regulator, LuxR family</fullName>
    </submittedName>
</protein>
<organism evidence="2">
    <name type="scientific">mine drainage metagenome</name>
    <dbReference type="NCBI Taxonomy" id="410659"/>
    <lineage>
        <taxon>unclassified sequences</taxon>
        <taxon>metagenomes</taxon>
        <taxon>ecological metagenomes</taxon>
    </lineage>
</organism>
<feature type="region of interest" description="Disordered" evidence="1">
    <location>
        <begin position="47"/>
        <end position="73"/>
    </location>
</feature>
<name>E6PMF9_9ZZZZ</name>
<gene>
    <name evidence="2" type="ORF">CARN2_1101</name>
</gene>
<evidence type="ECO:0000313" key="2">
    <source>
        <dbReference type="EMBL" id="CBH96111.1"/>
    </source>
</evidence>
<comment type="caution">
    <text evidence="2">The sequence shown here is derived from an EMBL/GenBank/DDBJ whole genome shotgun (WGS) entry which is preliminary data.</text>
</comment>
<proteinExistence type="predicted"/>
<dbReference type="EMBL" id="CABM01000020">
    <property type="protein sequence ID" value="CBH96111.1"/>
    <property type="molecule type" value="Genomic_DNA"/>
</dbReference>
<accession>E6PMF9</accession>